<dbReference type="SUPFAM" id="SSF56719">
    <property type="entry name" value="Type II DNA topoisomerase"/>
    <property type="match status" value="1"/>
</dbReference>
<dbReference type="InterPro" id="IPR002205">
    <property type="entry name" value="Topo_IIA_dom_A"/>
</dbReference>
<dbReference type="InterPro" id="IPR050220">
    <property type="entry name" value="Type_II_DNA_Topoisomerases"/>
</dbReference>
<dbReference type="InterPro" id="IPR035516">
    <property type="entry name" value="Gyrase/topoIV_suA_C"/>
</dbReference>
<dbReference type="SUPFAM" id="SSF101904">
    <property type="entry name" value="GyrA/ParC C-terminal domain-like"/>
    <property type="match status" value="1"/>
</dbReference>
<comment type="miscellaneous">
    <text evidence="9">Few gyrases are as efficient as E.coli at forming negative supercoils. Not all organisms have 2 type II topoisomerases; in organisms with a single type II topoisomerase this enzyme also has to decatenate newly replicated chromosomes.</text>
</comment>
<dbReference type="RefSeq" id="WP_161262682.1">
    <property type="nucleotide sequence ID" value="NZ_JAFBDC010000012.1"/>
</dbReference>
<dbReference type="FunFam" id="3.90.199.10:FF:000001">
    <property type="entry name" value="DNA gyrase subunit A"/>
    <property type="match status" value="1"/>
</dbReference>
<keyword evidence="5 9" id="KW-0067">ATP-binding</keyword>
<dbReference type="Proteomes" id="UP000471031">
    <property type="component" value="Unassembled WGS sequence"/>
</dbReference>
<dbReference type="PROSITE" id="PS52040">
    <property type="entry name" value="TOPO_IIA"/>
    <property type="match status" value="1"/>
</dbReference>
<dbReference type="AlphaFoldDB" id="A0A845LHQ3"/>
<dbReference type="GO" id="GO:0006265">
    <property type="term" value="P:DNA topological change"/>
    <property type="evidence" value="ECO:0007669"/>
    <property type="project" value="UniProtKB-UniRule"/>
</dbReference>
<dbReference type="NCBIfam" id="TIGR01063">
    <property type="entry name" value="gyrA"/>
    <property type="match status" value="1"/>
</dbReference>
<evidence type="ECO:0000256" key="10">
    <source>
        <dbReference type="PROSITE-ProRule" id="PRU01384"/>
    </source>
</evidence>
<dbReference type="OrthoDB" id="9806486at2"/>
<evidence type="ECO:0000259" key="11">
    <source>
        <dbReference type="PROSITE" id="PS52040"/>
    </source>
</evidence>
<gene>
    <name evidence="9 12" type="primary">gyrA</name>
    <name evidence="12" type="ORF">GTO89_13805</name>
</gene>
<dbReference type="GO" id="GO:0005524">
    <property type="term" value="F:ATP binding"/>
    <property type="evidence" value="ECO:0007669"/>
    <property type="project" value="UniProtKB-UniRule"/>
</dbReference>
<dbReference type="GO" id="GO:0009330">
    <property type="term" value="C:DNA topoisomerase type II (double strand cut, ATP-hydrolyzing) complex"/>
    <property type="evidence" value="ECO:0007669"/>
    <property type="project" value="TreeGrafter"/>
</dbReference>
<dbReference type="FunFam" id="3.30.1360.40:FF:000002">
    <property type="entry name" value="DNA gyrase subunit A"/>
    <property type="match status" value="1"/>
</dbReference>
<keyword evidence="4 9" id="KW-0547">Nucleotide-binding</keyword>
<keyword evidence="7 9" id="KW-0238">DNA-binding</keyword>
<reference evidence="12 13" key="1">
    <citation type="submission" date="2020-01" db="EMBL/GenBank/DDBJ databases">
        <title>Whole genome sequence of Heliobacterium gestii DSM 11169.</title>
        <authorList>
            <person name="Kyndt J.A."/>
            <person name="Meyer T.E."/>
        </authorList>
    </citation>
    <scope>NUCLEOTIDE SEQUENCE [LARGE SCALE GENOMIC DNA]</scope>
    <source>
        <strain evidence="12 13">DSM 11169</strain>
    </source>
</reference>
<evidence type="ECO:0000256" key="6">
    <source>
        <dbReference type="ARBA" id="ARBA00023029"/>
    </source>
</evidence>
<evidence type="ECO:0000256" key="5">
    <source>
        <dbReference type="ARBA" id="ARBA00022840"/>
    </source>
</evidence>
<evidence type="ECO:0000256" key="7">
    <source>
        <dbReference type="ARBA" id="ARBA00023125"/>
    </source>
</evidence>
<comment type="subunit">
    <text evidence="9">Heterotetramer, composed of two GyrA and two GyrB chains. In the heterotetramer, GyrA contains the active site tyrosine that forms a transient covalent intermediate with DNA, while GyrB binds cofactors and catalyzes ATP hydrolysis.</text>
</comment>
<dbReference type="InterPro" id="IPR013757">
    <property type="entry name" value="Topo_IIA_A_a_sf"/>
</dbReference>
<feature type="domain" description="Topo IIA-type catalytic" evidence="11">
    <location>
        <begin position="34"/>
        <end position="498"/>
    </location>
</feature>
<comment type="similarity">
    <text evidence="2 9">Belongs to the type II topoisomerase GyrA/ParC subunit family.</text>
</comment>
<feature type="short sequence motif" description="GyrA-box" evidence="9">
    <location>
        <begin position="525"/>
        <end position="531"/>
    </location>
</feature>
<keyword evidence="6 9" id="KW-0799">Topoisomerase</keyword>
<dbReference type="Pfam" id="PF03989">
    <property type="entry name" value="DNA_gyraseA_C"/>
    <property type="match status" value="6"/>
</dbReference>
<dbReference type="NCBIfam" id="NF004043">
    <property type="entry name" value="PRK05560.1"/>
    <property type="match status" value="1"/>
</dbReference>
<dbReference type="GO" id="GO:0003677">
    <property type="term" value="F:DNA binding"/>
    <property type="evidence" value="ECO:0007669"/>
    <property type="project" value="UniProtKB-UniRule"/>
</dbReference>
<evidence type="ECO:0000256" key="8">
    <source>
        <dbReference type="ARBA" id="ARBA00023235"/>
    </source>
</evidence>
<comment type="subcellular location">
    <subcellularLocation>
        <location evidence="9">Cytoplasm</location>
    </subcellularLocation>
</comment>
<dbReference type="NCBIfam" id="NF004044">
    <property type="entry name" value="PRK05561.1"/>
    <property type="match status" value="1"/>
</dbReference>
<dbReference type="GO" id="GO:0005694">
    <property type="term" value="C:chromosome"/>
    <property type="evidence" value="ECO:0007669"/>
    <property type="project" value="InterPro"/>
</dbReference>
<evidence type="ECO:0000313" key="12">
    <source>
        <dbReference type="EMBL" id="MZP44109.1"/>
    </source>
</evidence>
<dbReference type="PANTHER" id="PTHR43493">
    <property type="entry name" value="DNA GYRASE/TOPOISOMERASE SUBUNIT A"/>
    <property type="match status" value="1"/>
</dbReference>
<comment type="function">
    <text evidence="9">A type II topoisomerase that negatively supercoils closed circular double-stranded (ds) DNA in an ATP-dependent manner to modulate DNA topology and maintain chromosomes in an underwound state. Negative supercoiling favors strand separation, and DNA replication, transcription, recombination and repair, all of which involve strand separation. Also able to catalyze the interconversion of other topological isomers of dsDNA rings, including catenanes and knotted rings. Type II topoisomerases break and join 2 DNA strands simultaneously in an ATP-dependent manner.</text>
</comment>
<dbReference type="InterPro" id="IPR005743">
    <property type="entry name" value="GyrA"/>
</dbReference>
<feature type="active site" description="O-(5'-phospho-DNA)-tyrosine intermediate" evidence="9 10">
    <location>
        <position position="122"/>
    </location>
</feature>
<dbReference type="HAMAP" id="MF_01897">
    <property type="entry name" value="GyrA"/>
    <property type="match status" value="1"/>
</dbReference>
<dbReference type="InterPro" id="IPR006691">
    <property type="entry name" value="GyrA/parC_rep"/>
</dbReference>
<keyword evidence="8 9" id="KW-0413">Isomerase</keyword>
<dbReference type="Gene3D" id="2.120.10.90">
    <property type="entry name" value="DNA gyrase/topoisomerase IV, subunit A, C-terminal"/>
    <property type="match status" value="1"/>
</dbReference>
<dbReference type="InterPro" id="IPR013760">
    <property type="entry name" value="Topo_IIA-like_dom_sf"/>
</dbReference>
<evidence type="ECO:0000256" key="4">
    <source>
        <dbReference type="ARBA" id="ARBA00022741"/>
    </source>
</evidence>
<protein>
    <recommendedName>
        <fullName evidence="9">DNA gyrase subunit A</fullName>
        <ecNumber evidence="9">5.6.2.2</ecNumber>
    </recommendedName>
</protein>
<evidence type="ECO:0000256" key="9">
    <source>
        <dbReference type="HAMAP-Rule" id="MF_01897"/>
    </source>
</evidence>
<evidence type="ECO:0000256" key="1">
    <source>
        <dbReference type="ARBA" id="ARBA00000185"/>
    </source>
</evidence>
<dbReference type="FunFam" id="2.120.10.90:FF:000004">
    <property type="entry name" value="DNA gyrase subunit A"/>
    <property type="match status" value="1"/>
</dbReference>
<dbReference type="SMART" id="SM00434">
    <property type="entry name" value="TOP4c"/>
    <property type="match status" value="1"/>
</dbReference>
<sequence length="812" mass="91101">MSDIVGKIVPIKLEDEMKKSFLDYSMSVIVSRALPDVRDGLKPVHRRILYTLYETGRTPDKPYSKSAGLVGDVMGRYHPHGDAAIYDATVRLAQPFSTRYMLVDGHGNFGSVDGDPAAAMRYTELRMAKITSHILADIDKNTVDFKPNYDDKREEPTVLPSRVPNLLLNGSSGIAVGMATNIPPHNLTELIDAVVMMIENPTVGVEDLMKVVKGPDFPTGALIMGRDAIRQAYTTGRGSIIMRAKARIEKMNGNKMRILVHEIPYQVNKSRLLERIAELVRDKRVDGITDLRDESDRRGMQIVIELRRDVNPQIVLNQLFKYTQMQETFGVNMLALVEGVPKVLNLRDMLYYYLEHQKDVIVRRTRFDLEKAEARAHILEGLRIAIDNIDRIIEIIRTSRTEDEARPILMEEFRLSEKQAQAILDMRLKRLAGLEREKIENEYQELLSSIAYFRAVLNSEKMVLDIIKKEISDIKDKFADPRRTEITGGGADIDVEDLIAEEDAVITITHNGYIKRLPVNTYKAQRRGGRGVTGMGTKEDDFVEHLFVTTTHHTLLFFTDRGKVYRLKTHEIPEASRTAKGTAIVNLLAITGDEKVNAVIPVKEFAADQYLFTATRSGIVKKTSLQHYHTARKEGLIALTLDDGDELIGVKLTDGQSDILLATRNGNAVRFNETDVREMGRTARGVKGIELAHGDFVVALDAVKDDDELLMITELGMGKRTPLTEYRKQNRGGKGILAMRLTNKTGLMAGIKVVRPGDELMVISAEGVIIRLNVDEISILGRVTQGVNIMRMSANDKVVALARVAMRDDDDE</sequence>
<keyword evidence="13" id="KW-1185">Reference proteome</keyword>
<dbReference type="Gene3D" id="3.90.199.10">
    <property type="entry name" value="Topoisomerase II, domain 5"/>
    <property type="match status" value="1"/>
</dbReference>
<dbReference type="CDD" id="cd00187">
    <property type="entry name" value="TOP4c"/>
    <property type="match status" value="1"/>
</dbReference>
<organism evidence="12 13">
    <name type="scientific">Heliomicrobium gestii</name>
    <name type="common">Heliobacterium gestii</name>
    <dbReference type="NCBI Taxonomy" id="2699"/>
    <lineage>
        <taxon>Bacteria</taxon>
        <taxon>Bacillati</taxon>
        <taxon>Bacillota</taxon>
        <taxon>Clostridia</taxon>
        <taxon>Eubacteriales</taxon>
        <taxon>Heliobacteriaceae</taxon>
        <taxon>Heliomicrobium</taxon>
    </lineage>
</organism>
<dbReference type="EMBL" id="WXEX01000013">
    <property type="protein sequence ID" value="MZP44109.1"/>
    <property type="molecule type" value="Genomic_DNA"/>
</dbReference>
<keyword evidence="3 9" id="KW-0963">Cytoplasm</keyword>
<name>A0A845LHQ3_HELGE</name>
<dbReference type="InterPro" id="IPR013758">
    <property type="entry name" value="Topo_IIA_A/C_ab"/>
</dbReference>
<comment type="catalytic activity">
    <reaction evidence="1 9 10">
        <text>ATP-dependent breakage, passage and rejoining of double-stranded DNA.</text>
        <dbReference type="EC" id="5.6.2.2"/>
    </reaction>
</comment>
<evidence type="ECO:0000256" key="3">
    <source>
        <dbReference type="ARBA" id="ARBA00022490"/>
    </source>
</evidence>
<dbReference type="Gene3D" id="3.30.1360.40">
    <property type="match status" value="1"/>
</dbReference>
<comment type="caution">
    <text evidence="12">The sequence shown here is derived from an EMBL/GenBank/DDBJ whole genome shotgun (WGS) entry which is preliminary data.</text>
</comment>
<dbReference type="FunFam" id="1.10.268.10:FF:000001">
    <property type="entry name" value="DNA gyrase subunit A"/>
    <property type="match status" value="1"/>
</dbReference>
<dbReference type="EC" id="5.6.2.2" evidence="9"/>
<dbReference type="GO" id="GO:0005737">
    <property type="term" value="C:cytoplasm"/>
    <property type="evidence" value="ECO:0007669"/>
    <property type="project" value="UniProtKB-SubCell"/>
</dbReference>
<dbReference type="GO" id="GO:0006261">
    <property type="term" value="P:DNA-templated DNA replication"/>
    <property type="evidence" value="ECO:0007669"/>
    <property type="project" value="UniProtKB-UniRule"/>
</dbReference>
<dbReference type="GO" id="GO:0034335">
    <property type="term" value="F:DNA negative supercoiling activity"/>
    <property type="evidence" value="ECO:0007669"/>
    <property type="project" value="UniProtKB-ARBA"/>
</dbReference>
<dbReference type="PANTHER" id="PTHR43493:SF5">
    <property type="entry name" value="DNA GYRASE SUBUNIT A, CHLOROPLASTIC_MITOCHONDRIAL"/>
    <property type="match status" value="1"/>
</dbReference>
<accession>A0A845LHQ3</accession>
<dbReference type="Pfam" id="PF00521">
    <property type="entry name" value="DNA_topoisoIV"/>
    <property type="match status" value="1"/>
</dbReference>
<dbReference type="Gene3D" id="1.10.268.10">
    <property type="entry name" value="Topoisomerase, domain 3"/>
    <property type="match status" value="1"/>
</dbReference>
<proteinExistence type="inferred from homology"/>
<evidence type="ECO:0000313" key="13">
    <source>
        <dbReference type="Proteomes" id="UP000471031"/>
    </source>
</evidence>
<evidence type="ECO:0000256" key="2">
    <source>
        <dbReference type="ARBA" id="ARBA00008263"/>
    </source>
</evidence>